<dbReference type="AlphaFoldDB" id="A0A0D6JQ19"/>
<dbReference type="EMBL" id="CSTE01000002">
    <property type="protein sequence ID" value="CQR49723.1"/>
    <property type="molecule type" value="Genomic_DNA"/>
</dbReference>
<name>A0A0D6JQ19_9EURY</name>
<feature type="transmembrane region" description="Helical" evidence="1">
    <location>
        <begin position="45"/>
        <end position="66"/>
    </location>
</feature>
<accession>A0A0D6JQ19</accession>
<feature type="transmembrane region" description="Helical" evidence="1">
    <location>
        <begin position="78"/>
        <end position="102"/>
    </location>
</feature>
<sequence>MPGSPDPVLGDWLLTHVVAVAAALTTVGVVYATRARSARGFLTPALLGGGYALAALAVWTVARLVTDAFPSGFVEDPLAAAGFLGFSFLLLAGFVVVAALLFARRGLVAPLVALFGVTELVWWAFLHVRGETDALGMFLIFGPALLVLLVAAAGVEYAGRWVRRRFVRDGGRSTS</sequence>
<organism evidence="2 3">
    <name type="scientific">Haloferax massiliensis</name>
    <dbReference type="NCBI Taxonomy" id="1476858"/>
    <lineage>
        <taxon>Archaea</taxon>
        <taxon>Methanobacteriati</taxon>
        <taxon>Methanobacteriota</taxon>
        <taxon>Stenosarchaea group</taxon>
        <taxon>Halobacteria</taxon>
        <taxon>Halobacteriales</taxon>
        <taxon>Haloferacaceae</taxon>
        <taxon>Haloferax</taxon>
    </lineage>
</organism>
<feature type="transmembrane region" description="Helical" evidence="1">
    <location>
        <begin position="137"/>
        <end position="158"/>
    </location>
</feature>
<proteinExistence type="predicted"/>
<evidence type="ECO:0000313" key="2">
    <source>
        <dbReference type="EMBL" id="CQR49723.1"/>
    </source>
</evidence>
<keyword evidence="1" id="KW-0472">Membrane</keyword>
<keyword evidence="1" id="KW-0812">Transmembrane</keyword>
<protein>
    <submittedName>
        <fullName evidence="2">Uncharacterized protein</fullName>
    </submittedName>
</protein>
<reference evidence="3" key="1">
    <citation type="submission" date="2015-03" db="EMBL/GenBank/DDBJ databases">
        <authorList>
            <person name="Urmite Genomes"/>
        </authorList>
    </citation>
    <scope>NUCLEOTIDE SEQUENCE [LARGE SCALE GENOMIC DNA]</scope>
    <source>
        <strain evidence="3">Arc-Hr</strain>
    </source>
</reference>
<feature type="transmembrane region" description="Helical" evidence="1">
    <location>
        <begin position="107"/>
        <end position="125"/>
    </location>
</feature>
<keyword evidence="1" id="KW-1133">Transmembrane helix</keyword>
<keyword evidence="3" id="KW-1185">Reference proteome</keyword>
<evidence type="ECO:0000313" key="3">
    <source>
        <dbReference type="Proteomes" id="UP000198902"/>
    </source>
</evidence>
<dbReference type="RefSeq" id="WP_089777585.1">
    <property type="nucleotide sequence ID" value="NZ_CABLRR010000002.1"/>
</dbReference>
<dbReference type="Proteomes" id="UP000198902">
    <property type="component" value="Unassembled WGS sequence"/>
</dbReference>
<feature type="transmembrane region" description="Helical" evidence="1">
    <location>
        <begin position="12"/>
        <end position="33"/>
    </location>
</feature>
<evidence type="ECO:0000256" key="1">
    <source>
        <dbReference type="SAM" id="Phobius"/>
    </source>
</evidence>
<dbReference type="OrthoDB" id="270068at2157"/>
<gene>
    <name evidence="2" type="ORF">BN996_01191</name>
</gene>